<proteinExistence type="predicted"/>
<reference evidence="1 2" key="1">
    <citation type="journal article" date="2023" name="PLoS ONE">
        <title>Complete genome assembly of Hawai'i environmental nontuberculous mycobacteria reveals unexpected co-isolation with methylobacteria.</title>
        <authorList>
            <person name="Hendrix J."/>
            <person name="Epperson L.E."/>
            <person name="Tong E.I."/>
            <person name="Chan Y.L."/>
            <person name="Hasan N.A."/>
            <person name="Dawrs S.N."/>
            <person name="Norton G.J."/>
            <person name="Virdi R."/>
            <person name="Crooks J.L."/>
            <person name="Chan E.D."/>
            <person name="Honda J.R."/>
            <person name="Strong M."/>
        </authorList>
    </citation>
    <scope>NUCLEOTIDE SEQUENCE [LARGE SCALE GENOMIC DNA]</scope>
    <source>
        <strain evidence="1 2">NJH_HI01</strain>
    </source>
</reference>
<dbReference type="Proteomes" id="UP001404845">
    <property type="component" value="Unassembled WGS sequence"/>
</dbReference>
<name>A0ABU9Z863_9HYPH</name>
<gene>
    <name evidence="1" type="ORF">PUR21_06455</name>
</gene>
<dbReference type="EMBL" id="JAQYXL010000001">
    <property type="protein sequence ID" value="MEN3227289.1"/>
    <property type="molecule type" value="Genomic_DNA"/>
</dbReference>
<evidence type="ECO:0000313" key="1">
    <source>
        <dbReference type="EMBL" id="MEN3227289.1"/>
    </source>
</evidence>
<evidence type="ECO:0000313" key="2">
    <source>
        <dbReference type="Proteomes" id="UP001404845"/>
    </source>
</evidence>
<accession>A0ABU9Z863</accession>
<organism evidence="1 2">
    <name type="scientific">Methylorubrum rhodesianum</name>
    <dbReference type="NCBI Taxonomy" id="29427"/>
    <lineage>
        <taxon>Bacteria</taxon>
        <taxon>Pseudomonadati</taxon>
        <taxon>Pseudomonadota</taxon>
        <taxon>Alphaproteobacteria</taxon>
        <taxon>Hyphomicrobiales</taxon>
        <taxon>Methylobacteriaceae</taxon>
        <taxon>Methylorubrum</taxon>
    </lineage>
</organism>
<keyword evidence="2" id="KW-1185">Reference proteome</keyword>
<dbReference type="RefSeq" id="WP_200670836.1">
    <property type="nucleotide sequence ID" value="NZ_JACWCW010000022.1"/>
</dbReference>
<comment type="caution">
    <text evidence="1">The sequence shown here is derived from an EMBL/GenBank/DDBJ whole genome shotgun (WGS) entry which is preliminary data.</text>
</comment>
<sequence>MQRSSHPTTPDEWLALWRTLWFDLPLEFAGGPRSIESGAGHVSAETNGEPTGENVAATTIDRDAARCQMSVRARGASLGDDDFAQDLLEELQAGCFA</sequence>
<protein>
    <submittedName>
        <fullName evidence="1">Uncharacterized protein</fullName>
    </submittedName>
</protein>